<dbReference type="EMBL" id="FQXI01000002">
    <property type="protein sequence ID" value="SHH10005.1"/>
    <property type="molecule type" value="Genomic_DNA"/>
</dbReference>
<dbReference type="RefSeq" id="WP_073183496.1">
    <property type="nucleotide sequence ID" value="NZ_FQXI01000002.1"/>
</dbReference>
<sequence>MKNDIEMAKKIFFDEKLSLVIVKNNKVIIKSLERGIKPLYTAIMENGEMLLNASVADKITGKAAAMLCVYGKIDTLYTEVVSEEAMEVLNNSEVEYTYLESTLHIRNRDNTGLCPMEIISSNIDDTEILLGEIQNFLEKNGI</sequence>
<evidence type="ECO:0008006" key="3">
    <source>
        <dbReference type="Google" id="ProtNLM"/>
    </source>
</evidence>
<dbReference type="SUPFAM" id="SSF53927">
    <property type="entry name" value="Cytidine deaminase-like"/>
    <property type="match status" value="1"/>
</dbReference>
<dbReference type="Pfam" id="PF08973">
    <property type="entry name" value="TM1506"/>
    <property type="match status" value="1"/>
</dbReference>
<dbReference type="InterPro" id="IPR015067">
    <property type="entry name" value="DUF1893_TM1506-like"/>
</dbReference>
<proteinExistence type="predicted"/>
<dbReference type="InterPro" id="IPR016193">
    <property type="entry name" value="Cytidine_deaminase-like"/>
</dbReference>
<dbReference type="GO" id="GO:0003824">
    <property type="term" value="F:catalytic activity"/>
    <property type="evidence" value="ECO:0007669"/>
    <property type="project" value="InterPro"/>
</dbReference>
<name>A0A1M5Q7F7_9FIRM</name>
<dbReference type="STRING" id="1120995.SAMN02745245_00535"/>
<dbReference type="OrthoDB" id="9815422at2"/>
<dbReference type="AlphaFoldDB" id="A0A1M5Q7F7"/>
<reference evidence="1 2" key="1">
    <citation type="submission" date="2016-11" db="EMBL/GenBank/DDBJ databases">
        <authorList>
            <person name="Jaros S."/>
            <person name="Januszkiewicz K."/>
            <person name="Wedrychowicz H."/>
        </authorList>
    </citation>
    <scope>NUCLEOTIDE SEQUENCE [LARGE SCALE GENOMIC DNA]</scope>
    <source>
        <strain evidence="1 2">DSM 21120</strain>
    </source>
</reference>
<accession>A0A1M5Q7F7</accession>
<organism evidence="1 2">
    <name type="scientific">Anaerosphaera aminiphila DSM 21120</name>
    <dbReference type="NCBI Taxonomy" id="1120995"/>
    <lineage>
        <taxon>Bacteria</taxon>
        <taxon>Bacillati</taxon>
        <taxon>Bacillota</taxon>
        <taxon>Tissierellia</taxon>
        <taxon>Tissierellales</taxon>
        <taxon>Peptoniphilaceae</taxon>
        <taxon>Anaerosphaera</taxon>
    </lineage>
</organism>
<gene>
    <name evidence="1" type="ORF">SAMN02745245_00535</name>
</gene>
<dbReference type="InterPro" id="IPR037081">
    <property type="entry name" value="Hyp_TM1506"/>
</dbReference>
<evidence type="ECO:0000313" key="2">
    <source>
        <dbReference type="Proteomes" id="UP000184032"/>
    </source>
</evidence>
<dbReference type="Gene3D" id="3.40.140.30">
    <property type="entry name" value="Hypothetical protein TM1506"/>
    <property type="match status" value="1"/>
</dbReference>
<protein>
    <recommendedName>
        <fullName evidence="3">DUF1893 domain-containing protein</fullName>
    </recommendedName>
</protein>
<keyword evidence="2" id="KW-1185">Reference proteome</keyword>
<dbReference type="Proteomes" id="UP000184032">
    <property type="component" value="Unassembled WGS sequence"/>
</dbReference>
<evidence type="ECO:0000313" key="1">
    <source>
        <dbReference type="EMBL" id="SHH10005.1"/>
    </source>
</evidence>